<dbReference type="RefSeq" id="WP_021285224.1">
    <property type="nucleotide sequence ID" value="NZ_JAGGLL010000018.1"/>
</dbReference>
<reference evidence="3 4" key="1">
    <citation type="submission" date="2021-03" db="EMBL/GenBank/DDBJ databases">
        <title>Genomic Encyclopedia of Type Strains, Phase IV (KMG-IV): sequencing the most valuable type-strain genomes for metagenomic binning, comparative biology and taxonomic classification.</title>
        <authorList>
            <person name="Goeker M."/>
        </authorList>
    </citation>
    <scope>NUCLEOTIDE SEQUENCE [LARGE SCALE GENOMIC DNA]</scope>
    <source>
        <strain evidence="3 4">DSM 28650</strain>
    </source>
</reference>
<gene>
    <name evidence="3" type="ORF">J2Z44_002432</name>
</gene>
<proteinExistence type="predicted"/>
<protein>
    <submittedName>
        <fullName evidence="3">SAM-dependent methyltransferase</fullName>
    </submittedName>
</protein>
<dbReference type="Pfam" id="PF13649">
    <property type="entry name" value="Methyltransf_25"/>
    <property type="match status" value="1"/>
</dbReference>
<dbReference type="Proteomes" id="UP001519308">
    <property type="component" value="Unassembled WGS sequence"/>
</dbReference>
<comment type="caution">
    <text evidence="3">The sequence shown here is derived from an EMBL/GenBank/DDBJ whole genome shotgun (WGS) entry which is preliminary data.</text>
</comment>
<evidence type="ECO:0000256" key="1">
    <source>
        <dbReference type="ARBA" id="ARBA00022679"/>
    </source>
</evidence>
<sequence>MKGTRDFYNKTASEWANKWYEDESMVPYLMEFINYLPQNPRILDLCCGAGYESMRLEKLGAEVTGLDFSEESIKIAKKLNLHIKFVVEDMLNDYSYLGKFHGCIIIAGLIHLPNHKLSKAFEEVYKVINDNGFLHIAVKDGTGKSEKSSYITIEGEEYDRDFYFHTLEELKLYSSKKFDFEKEILLDKDSPWKYYIFRKCRTSTS</sequence>
<keyword evidence="3" id="KW-0489">Methyltransferase</keyword>
<dbReference type="Gene3D" id="3.40.50.150">
    <property type="entry name" value="Vaccinia Virus protein VP39"/>
    <property type="match status" value="1"/>
</dbReference>
<name>A0ABS4K7L0_9CLOT</name>
<evidence type="ECO:0000259" key="2">
    <source>
        <dbReference type="Pfam" id="PF13649"/>
    </source>
</evidence>
<dbReference type="InterPro" id="IPR029063">
    <property type="entry name" value="SAM-dependent_MTases_sf"/>
</dbReference>
<dbReference type="GO" id="GO:0008168">
    <property type="term" value="F:methyltransferase activity"/>
    <property type="evidence" value="ECO:0007669"/>
    <property type="project" value="UniProtKB-KW"/>
</dbReference>
<evidence type="ECO:0000313" key="4">
    <source>
        <dbReference type="Proteomes" id="UP001519308"/>
    </source>
</evidence>
<dbReference type="GO" id="GO:0032259">
    <property type="term" value="P:methylation"/>
    <property type="evidence" value="ECO:0007669"/>
    <property type="project" value="UniProtKB-KW"/>
</dbReference>
<dbReference type="CDD" id="cd02440">
    <property type="entry name" value="AdoMet_MTases"/>
    <property type="match status" value="1"/>
</dbReference>
<keyword evidence="1" id="KW-0808">Transferase</keyword>
<evidence type="ECO:0000313" key="3">
    <source>
        <dbReference type="EMBL" id="MBP2022609.1"/>
    </source>
</evidence>
<dbReference type="InterPro" id="IPR041698">
    <property type="entry name" value="Methyltransf_25"/>
</dbReference>
<keyword evidence="4" id="KW-1185">Reference proteome</keyword>
<organism evidence="3 4">
    <name type="scientific">Clostridium punense</name>
    <dbReference type="NCBI Taxonomy" id="1054297"/>
    <lineage>
        <taxon>Bacteria</taxon>
        <taxon>Bacillati</taxon>
        <taxon>Bacillota</taxon>
        <taxon>Clostridia</taxon>
        <taxon>Eubacteriales</taxon>
        <taxon>Clostridiaceae</taxon>
        <taxon>Clostridium</taxon>
    </lineage>
</organism>
<dbReference type="EMBL" id="JAGGLL010000018">
    <property type="protein sequence ID" value="MBP2022609.1"/>
    <property type="molecule type" value="Genomic_DNA"/>
</dbReference>
<dbReference type="PANTHER" id="PTHR43861">
    <property type="entry name" value="TRANS-ACONITATE 2-METHYLTRANSFERASE-RELATED"/>
    <property type="match status" value="1"/>
</dbReference>
<dbReference type="SUPFAM" id="SSF53335">
    <property type="entry name" value="S-adenosyl-L-methionine-dependent methyltransferases"/>
    <property type="match status" value="1"/>
</dbReference>
<accession>A0ABS4K7L0</accession>
<feature type="domain" description="Methyltransferase" evidence="2">
    <location>
        <begin position="42"/>
        <end position="132"/>
    </location>
</feature>